<dbReference type="InterPro" id="IPR036869">
    <property type="entry name" value="J_dom_sf"/>
</dbReference>
<keyword evidence="5" id="KW-0472">Membrane</keyword>
<dbReference type="InterPro" id="IPR019734">
    <property type="entry name" value="TPR_rpt"/>
</dbReference>
<sequence length="650" mass="74636">MRVWEILGIDPTHEVSAIKKAYAAKLKIHHPEDDPDGYQRLREAYDQAIKLAKRQQKQTSRATEEPEAFAGLEIEQEDGTETEDITPDEEAGLYDEDDGPRRIPRMVVWQERDKERDDPGSQAEHFIGQVERLYRDFPSRIETTKWAALLNSDVVWNIHLQNGISGLLLDFLEKHYFLPKEVWKLLDSAFHWSGLVAEDKESFSEQYPKVYAYAFAQSYEAANMGYSLLLGAGEIDHEAYLRYREEAWLALMNHDLPAAQHSLEKARDFFEADPDVIRMVAECGWRLGEPERVLAMSDRLIQLCPDQADGYWYRSRIWMQDGRLAEAVQDLQRILSQLPDHMLALSLAGTCYKKLGNLEKAKEMFQRILVLDANDIDAVLALAEINALMIKDLRARRVKGSRSVRKRLYRELGKAPLLKRLKQAAYFFVSNKWFSLICIVALHLWIASSFVKHTGETPLAYWSEAVRPFKIMNVSSASKWELLAPEEAVRVKLADASYMAIQEVKVKDGSGKETTMYLSLDEAKKQGLQSNITGHLCMGYLDGKAIFVVGNYKQTKEIYDFQRIELEGTLRSMPEELKTEIENWKNRSSKSALSKPLPISDKYIDATAKPSKKALPSLPLRIYFYLFILALFYVSALRELRRVSKLVGYN</sequence>
<dbReference type="RefSeq" id="WP_302877405.1">
    <property type="nucleotide sequence ID" value="NZ_JAUMKJ010000005.1"/>
</dbReference>
<evidence type="ECO:0000256" key="3">
    <source>
        <dbReference type="PROSITE-ProRule" id="PRU00339"/>
    </source>
</evidence>
<dbReference type="SUPFAM" id="SSF48452">
    <property type="entry name" value="TPR-like"/>
    <property type="match status" value="1"/>
</dbReference>
<keyword evidence="5" id="KW-1133">Transmembrane helix</keyword>
<keyword evidence="8" id="KW-1185">Reference proteome</keyword>
<feature type="region of interest" description="Disordered" evidence="4">
    <location>
        <begin position="55"/>
        <end position="97"/>
    </location>
</feature>
<dbReference type="Pfam" id="PF14559">
    <property type="entry name" value="TPR_19"/>
    <property type="match status" value="1"/>
</dbReference>
<dbReference type="Gene3D" id="1.10.287.110">
    <property type="entry name" value="DnaJ domain"/>
    <property type="match status" value="1"/>
</dbReference>
<keyword evidence="1" id="KW-0235">DNA replication</keyword>
<feature type="domain" description="J" evidence="6">
    <location>
        <begin position="2"/>
        <end position="61"/>
    </location>
</feature>
<dbReference type="PROSITE" id="PS50005">
    <property type="entry name" value="TPR"/>
    <property type="match status" value="1"/>
</dbReference>
<evidence type="ECO:0000313" key="8">
    <source>
        <dbReference type="Proteomes" id="UP001168883"/>
    </source>
</evidence>
<keyword evidence="5" id="KW-0812">Transmembrane</keyword>
<keyword evidence="2" id="KW-0346">Stress response</keyword>
<evidence type="ECO:0000313" key="7">
    <source>
        <dbReference type="EMBL" id="MDO3676368.1"/>
    </source>
</evidence>
<dbReference type="InterPro" id="IPR001623">
    <property type="entry name" value="DnaJ_domain"/>
</dbReference>
<evidence type="ECO:0000256" key="5">
    <source>
        <dbReference type="SAM" id="Phobius"/>
    </source>
</evidence>
<evidence type="ECO:0000256" key="2">
    <source>
        <dbReference type="ARBA" id="ARBA00023016"/>
    </source>
</evidence>
<dbReference type="Proteomes" id="UP001168883">
    <property type="component" value="Unassembled WGS sequence"/>
</dbReference>
<proteinExistence type="predicted"/>
<dbReference type="SUPFAM" id="SSF46565">
    <property type="entry name" value="Chaperone J-domain"/>
    <property type="match status" value="1"/>
</dbReference>
<dbReference type="EMBL" id="JAUMKJ010000005">
    <property type="protein sequence ID" value="MDO3676368.1"/>
    <property type="molecule type" value="Genomic_DNA"/>
</dbReference>
<evidence type="ECO:0000259" key="6">
    <source>
        <dbReference type="PROSITE" id="PS50076"/>
    </source>
</evidence>
<feature type="repeat" description="TPR" evidence="3">
    <location>
        <begin position="342"/>
        <end position="375"/>
    </location>
</feature>
<dbReference type="Gene3D" id="1.25.40.10">
    <property type="entry name" value="Tetratricopeptide repeat domain"/>
    <property type="match status" value="1"/>
</dbReference>
<dbReference type="InterPro" id="IPR011990">
    <property type="entry name" value="TPR-like_helical_dom_sf"/>
</dbReference>
<evidence type="ECO:0000256" key="1">
    <source>
        <dbReference type="ARBA" id="ARBA00022705"/>
    </source>
</evidence>
<feature type="transmembrane region" description="Helical" evidence="5">
    <location>
        <begin position="622"/>
        <end position="640"/>
    </location>
</feature>
<name>A0ABT8V6J5_9BACL</name>
<accession>A0ABT8V6J5</accession>
<reference evidence="7" key="1">
    <citation type="submission" date="2023-07" db="EMBL/GenBank/DDBJ databases">
        <authorList>
            <person name="Aktuganov G."/>
            <person name="Boyko T."/>
            <person name="Delegan Y."/>
            <person name="Galimzianova N."/>
            <person name="Gilvanova E."/>
            <person name="Korobov V."/>
            <person name="Kuzmina L."/>
            <person name="Melentiev A."/>
            <person name="Milman P."/>
            <person name="Ryabova A."/>
            <person name="Stupak E."/>
            <person name="Yasakov T."/>
            <person name="Zharikova N."/>
            <person name="Zhurenko E."/>
        </authorList>
    </citation>
    <scope>NUCLEOTIDE SEQUENCE</scope>
    <source>
        <strain evidence="7">IB-739</strain>
    </source>
</reference>
<dbReference type="PROSITE" id="PS50076">
    <property type="entry name" value="DNAJ_2"/>
    <property type="match status" value="1"/>
</dbReference>
<dbReference type="SMART" id="SM00028">
    <property type="entry name" value="TPR"/>
    <property type="match status" value="2"/>
</dbReference>
<evidence type="ECO:0000256" key="4">
    <source>
        <dbReference type="SAM" id="MobiDB-lite"/>
    </source>
</evidence>
<protein>
    <submittedName>
        <fullName evidence="7">Tetratricopeptide repeat protein</fullName>
    </submittedName>
</protein>
<comment type="caution">
    <text evidence="7">The sequence shown here is derived from an EMBL/GenBank/DDBJ whole genome shotgun (WGS) entry which is preliminary data.</text>
</comment>
<organism evidence="7 8">
    <name type="scientific">Paenibacillus ehimensis</name>
    <dbReference type="NCBI Taxonomy" id="79264"/>
    <lineage>
        <taxon>Bacteria</taxon>
        <taxon>Bacillati</taxon>
        <taxon>Bacillota</taxon>
        <taxon>Bacilli</taxon>
        <taxon>Bacillales</taxon>
        <taxon>Paenibacillaceae</taxon>
        <taxon>Paenibacillus</taxon>
    </lineage>
</organism>
<keyword evidence="3" id="KW-0802">TPR repeat</keyword>
<gene>
    <name evidence="7" type="ORF">Q3C12_05085</name>
</gene>
<feature type="compositionally biased region" description="Acidic residues" evidence="4">
    <location>
        <begin position="74"/>
        <end position="97"/>
    </location>
</feature>